<sequence>MQLHRRLFKKEARRSESRKKLLSICRELNSVCQIRNLSKKRAGDLSEELETTAACHRKEARLCEERAQESWVAALRMERVLSEETRENAASGSCWPRSSSTPSSPRGAFMFLLLQPQPPEARRGQGSPWVTRPPPARARIQP</sequence>
<comment type="caution">
    <text evidence="1">The sequence shown here is derived from an EMBL/GenBank/DDBJ whole genome shotgun (WGS) entry which is preliminary data.</text>
</comment>
<evidence type="ECO:0000313" key="2">
    <source>
        <dbReference type="Proteomes" id="UP001057279"/>
    </source>
</evidence>
<organism evidence="1 2">
    <name type="scientific">Ovis ammon polii x Ovis aries</name>
    <dbReference type="NCBI Taxonomy" id="2918886"/>
    <lineage>
        <taxon>Eukaryota</taxon>
        <taxon>Metazoa</taxon>
        <taxon>Chordata</taxon>
        <taxon>Craniata</taxon>
        <taxon>Vertebrata</taxon>
        <taxon>Euteleostomi</taxon>
        <taxon>Mammalia</taxon>
        <taxon>Eutheria</taxon>
        <taxon>Laurasiatheria</taxon>
        <taxon>Artiodactyla</taxon>
        <taxon>Ruminantia</taxon>
        <taxon>Pecora</taxon>
        <taxon>Bovidae</taxon>
        <taxon>Caprinae</taxon>
        <taxon>Ovis</taxon>
    </lineage>
</organism>
<proteinExistence type="predicted"/>
<name>A0ACB9VI30_9CETA</name>
<gene>
    <name evidence="1" type="ORF">MJG53_000554</name>
</gene>
<accession>A0ACB9VI30</accession>
<reference evidence="1" key="1">
    <citation type="submission" date="2022-03" db="EMBL/GenBank/DDBJ databases">
        <title>Genomic analyses of argali, domestic sheep and their hybrids provide insights into chromosomal evolution, heterosis and genetic basis of agronomic traits.</title>
        <authorList>
            <person name="Li M."/>
        </authorList>
    </citation>
    <scope>NUCLEOTIDE SEQUENCE</scope>
    <source>
        <strain evidence="1">F1 hybrid</strain>
    </source>
</reference>
<evidence type="ECO:0000313" key="1">
    <source>
        <dbReference type="EMBL" id="KAI4589505.1"/>
    </source>
</evidence>
<protein>
    <submittedName>
        <fullName evidence="1">Uncharacterized protein</fullName>
    </submittedName>
</protein>
<keyword evidence="2" id="KW-1185">Reference proteome</keyword>
<dbReference type="EMBL" id="CM043026">
    <property type="protein sequence ID" value="KAI4589505.1"/>
    <property type="molecule type" value="Genomic_DNA"/>
</dbReference>
<dbReference type="Proteomes" id="UP001057279">
    <property type="component" value="Linkage Group LG01"/>
</dbReference>